<protein>
    <recommendedName>
        <fullName evidence="9">Amino acid permease/ SLC12A domain-containing protein</fullName>
    </recommendedName>
</protein>
<feature type="transmembrane region" description="Helical" evidence="6">
    <location>
        <begin position="140"/>
        <end position="159"/>
    </location>
</feature>
<feature type="transmembrane region" description="Helical" evidence="6">
    <location>
        <begin position="179"/>
        <end position="198"/>
    </location>
</feature>
<dbReference type="InterPro" id="IPR002293">
    <property type="entry name" value="AA/rel_permease1"/>
</dbReference>
<evidence type="ECO:0000256" key="6">
    <source>
        <dbReference type="SAM" id="Phobius"/>
    </source>
</evidence>
<dbReference type="Proteomes" id="UP000030752">
    <property type="component" value="Unassembled WGS sequence"/>
</dbReference>
<feature type="transmembrane region" description="Helical" evidence="6">
    <location>
        <begin position="356"/>
        <end position="376"/>
    </location>
</feature>
<dbReference type="GO" id="GO:0016020">
    <property type="term" value="C:membrane"/>
    <property type="evidence" value="ECO:0007669"/>
    <property type="project" value="UniProtKB-SubCell"/>
</dbReference>
<evidence type="ECO:0000313" key="8">
    <source>
        <dbReference type="Proteomes" id="UP000030752"/>
    </source>
</evidence>
<feature type="transmembrane region" description="Helical" evidence="6">
    <location>
        <begin position="426"/>
        <end position="446"/>
    </location>
</feature>
<feature type="compositionally biased region" description="Basic and acidic residues" evidence="5">
    <location>
        <begin position="626"/>
        <end position="637"/>
    </location>
</feature>
<reference evidence="7 8" key="1">
    <citation type="submission" date="2013-03" db="EMBL/GenBank/DDBJ databases">
        <title>The Genome Sequence of Phialophora europaea CBS 101466.</title>
        <authorList>
            <consortium name="The Broad Institute Genomics Platform"/>
            <person name="Cuomo C."/>
            <person name="de Hoog S."/>
            <person name="Gorbushina A."/>
            <person name="Walker B."/>
            <person name="Young S.K."/>
            <person name="Zeng Q."/>
            <person name="Gargeya S."/>
            <person name="Fitzgerald M."/>
            <person name="Haas B."/>
            <person name="Abouelleil A."/>
            <person name="Allen A.W."/>
            <person name="Alvarado L."/>
            <person name="Arachchi H.M."/>
            <person name="Berlin A.M."/>
            <person name="Chapman S.B."/>
            <person name="Gainer-Dewar J."/>
            <person name="Goldberg J."/>
            <person name="Griggs A."/>
            <person name="Gujja S."/>
            <person name="Hansen M."/>
            <person name="Howarth C."/>
            <person name="Imamovic A."/>
            <person name="Ireland A."/>
            <person name="Larimer J."/>
            <person name="McCowan C."/>
            <person name="Murphy C."/>
            <person name="Pearson M."/>
            <person name="Poon T.W."/>
            <person name="Priest M."/>
            <person name="Roberts A."/>
            <person name="Saif S."/>
            <person name="Shea T."/>
            <person name="Sisk P."/>
            <person name="Sykes S."/>
            <person name="Wortman J."/>
            <person name="Nusbaum C."/>
            <person name="Birren B."/>
        </authorList>
    </citation>
    <scope>NUCLEOTIDE SEQUENCE [LARGE SCALE GENOMIC DNA]</scope>
    <source>
        <strain evidence="7 8">CBS 101466</strain>
    </source>
</reference>
<dbReference type="HOGENOM" id="CLU_013661_1_1_1"/>
<dbReference type="EMBL" id="KB822720">
    <property type="protein sequence ID" value="ETN40037.1"/>
    <property type="molecule type" value="Genomic_DNA"/>
</dbReference>
<keyword evidence="8" id="KW-1185">Reference proteome</keyword>
<evidence type="ECO:0000256" key="1">
    <source>
        <dbReference type="ARBA" id="ARBA00004141"/>
    </source>
</evidence>
<dbReference type="GO" id="GO:0015179">
    <property type="term" value="F:L-amino acid transmembrane transporter activity"/>
    <property type="evidence" value="ECO:0007669"/>
    <property type="project" value="TreeGrafter"/>
</dbReference>
<feature type="transmembrane region" description="Helical" evidence="6">
    <location>
        <begin position="499"/>
        <end position="518"/>
    </location>
</feature>
<dbReference type="VEuPathDB" id="FungiDB:HMPREF1541_04312"/>
<dbReference type="Gene3D" id="1.20.1740.10">
    <property type="entry name" value="Amino acid/polyamine transporter I"/>
    <property type="match status" value="1"/>
</dbReference>
<feature type="transmembrane region" description="Helical" evidence="6">
    <location>
        <begin position="299"/>
        <end position="321"/>
    </location>
</feature>
<evidence type="ECO:0008006" key="9">
    <source>
        <dbReference type="Google" id="ProtNLM"/>
    </source>
</evidence>
<name>W2RUB8_CYPE1</name>
<feature type="transmembrane region" description="Helical" evidence="6">
    <location>
        <begin position="533"/>
        <end position="555"/>
    </location>
</feature>
<dbReference type="AlphaFoldDB" id="W2RUB8"/>
<dbReference type="GeneID" id="19971651"/>
<dbReference type="PANTHER" id="PTHR11785:SF382">
    <property type="entry name" value="LOW-AFFINITY METHIONINE PERMEASE"/>
    <property type="match status" value="1"/>
</dbReference>
<dbReference type="InterPro" id="IPR050598">
    <property type="entry name" value="AminoAcid_Transporter"/>
</dbReference>
<feature type="transmembrane region" description="Helical" evidence="6">
    <location>
        <begin position="458"/>
        <end position="478"/>
    </location>
</feature>
<gene>
    <name evidence="7" type="ORF">HMPREF1541_04312</name>
</gene>
<evidence type="ECO:0000256" key="3">
    <source>
        <dbReference type="ARBA" id="ARBA00022989"/>
    </source>
</evidence>
<proteinExistence type="predicted"/>
<comment type="subcellular location">
    <subcellularLocation>
        <location evidence="1">Membrane</location>
        <topology evidence="1">Multi-pass membrane protein</topology>
    </subcellularLocation>
</comment>
<evidence type="ECO:0000256" key="4">
    <source>
        <dbReference type="ARBA" id="ARBA00023136"/>
    </source>
</evidence>
<feature type="region of interest" description="Disordered" evidence="5">
    <location>
        <begin position="626"/>
        <end position="667"/>
    </location>
</feature>
<dbReference type="eggNOG" id="KOG1287">
    <property type="taxonomic scope" value="Eukaryota"/>
</dbReference>
<evidence type="ECO:0000256" key="2">
    <source>
        <dbReference type="ARBA" id="ARBA00022692"/>
    </source>
</evidence>
<dbReference type="InParanoid" id="W2RUB8"/>
<accession>W2RUB8</accession>
<evidence type="ECO:0000256" key="5">
    <source>
        <dbReference type="SAM" id="MobiDB-lite"/>
    </source>
</evidence>
<organism evidence="7 8">
    <name type="scientific">Cyphellophora europaea (strain CBS 101466)</name>
    <name type="common">Phialophora europaea</name>
    <dbReference type="NCBI Taxonomy" id="1220924"/>
    <lineage>
        <taxon>Eukaryota</taxon>
        <taxon>Fungi</taxon>
        <taxon>Dikarya</taxon>
        <taxon>Ascomycota</taxon>
        <taxon>Pezizomycotina</taxon>
        <taxon>Eurotiomycetes</taxon>
        <taxon>Chaetothyriomycetidae</taxon>
        <taxon>Chaetothyriales</taxon>
        <taxon>Cyphellophoraceae</taxon>
        <taxon>Cyphellophora</taxon>
    </lineage>
</organism>
<dbReference type="Pfam" id="PF13520">
    <property type="entry name" value="AA_permease_2"/>
    <property type="match status" value="1"/>
</dbReference>
<evidence type="ECO:0000313" key="7">
    <source>
        <dbReference type="EMBL" id="ETN40037.1"/>
    </source>
</evidence>
<feature type="transmembrane region" description="Helical" evidence="6">
    <location>
        <begin position="68"/>
        <end position="90"/>
    </location>
</feature>
<keyword evidence="2 6" id="KW-0812">Transmembrane</keyword>
<dbReference type="OrthoDB" id="5982228at2759"/>
<feature type="transmembrane region" description="Helical" evidence="6">
    <location>
        <begin position="39"/>
        <end position="56"/>
    </location>
</feature>
<feature type="transmembrane region" description="Helical" evidence="6">
    <location>
        <begin position="205"/>
        <end position="227"/>
    </location>
</feature>
<sequence length="667" mass="74076">MALNANEIALLGQPAIDAIEYGHQRVDYAPSEARKIGKYTIVALILNRIIGSGIFLTPHRVLAGTGCVGGALFLWVVGALLSLCGLYVWLECGLSMPQRKISGETEPRGVPRSGGEKNFLEFMFPNTNLRLPHIRTTCSFSIMFILLYNLSGNAISFGLQVMTASGIYDPASGETPDRATAVGIAIGALTFVVLLHMFSRRGGILVNNAFAIIKVSLLLAIICLGIAKAAGRFPNSPGDDSNAEVIRKNFREGVWSTQRSDASSWSNSLMLCMYSFSGFEQPFYILAETKSPRRHFPKYTVIAMMIAIVLFVAVNISYLLVVDKDLILDDETYKNDLASLFFTHLFQGDNQQATQAMAALIALSIFGNLVVMTFTAARVKQEIAKEGILPWSLFFATSYTTPYGLLKKWMSHRQLADHEVEEAPTAAFIMHWCTSVLLILVTIPVTDPRYAYSALVSLYSYTIVGLLGFWVSGGLLLIKLQRSKFHWQDRRRYRPWLSPAHPILYFLASAFMLIAAFIPPTTGSPFHHTITGFQWYIIPAIGISAPLWGVVYYWGLLIYEWKIGKQLDVTRQAYWAQDPDCPGEYVQRAEIIDHTWLITARGDNMSDGFAEPTAALDEELARRGGDNFGMRERREPAAGKYDNDDDSIFGGATGGRNPQVRRLSDGF</sequence>
<keyword evidence="4 6" id="KW-0472">Membrane</keyword>
<dbReference type="RefSeq" id="XP_008716880.1">
    <property type="nucleotide sequence ID" value="XM_008718658.1"/>
</dbReference>
<keyword evidence="3 6" id="KW-1133">Transmembrane helix</keyword>
<feature type="transmembrane region" description="Helical" evidence="6">
    <location>
        <begin position="388"/>
        <end position="406"/>
    </location>
</feature>
<dbReference type="STRING" id="1220924.W2RUB8"/>
<dbReference type="PANTHER" id="PTHR11785">
    <property type="entry name" value="AMINO ACID TRANSPORTER"/>
    <property type="match status" value="1"/>
</dbReference>